<accession>A0ABM8UJR1</accession>
<comment type="caution">
    <text evidence="1">The sequence shown here is derived from an EMBL/GenBank/DDBJ whole genome shotgun (WGS) entry which is preliminary data.</text>
</comment>
<gene>
    <name evidence="1" type="ORF">DYBT9623_00344</name>
</gene>
<proteinExistence type="predicted"/>
<dbReference type="RefSeq" id="WP_229254476.1">
    <property type="nucleotide sequence ID" value="NZ_CAJRAU010000001.1"/>
</dbReference>
<reference evidence="1 2" key="1">
    <citation type="submission" date="2021-04" db="EMBL/GenBank/DDBJ databases">
        <authorList>
            <person name="Rodrigo-Torres L."/>
            <person name="Arahal R. D."/>
            <person name="Lucena T."/>
        </authorList>
    </citation>
    <scope>NUCLEOTIDE SEQUENCE [LARGE SCALE GENOMIC DNA]</scope>
    <source>
        <strain evidence="1 2">CECT 9623</strain>
    </source>
</reference>
<keyword evidence="2" id="KW-1185">Reference proteome</keyword>
<evidence type="ECO:0000313" key="1">
    <source>
        <dbReference type="EMBL" id="CAG5067623.1"/>
    </source>
</evidence>
<sequence>MKNPRSFSPLFTALLLLSLLLFLTESCIEPFSPPEINSDGNYLVVDGFFNAGGTDTSRIELRRTQHVNTNTPPVIVTGASVTVEEEAGVVHTFAEIKNGLYQLPPRLYNMSGKYRIRIITENGHEYLSEYVAVNRTPKIDSLTYKVDPVQNEAVFYVNTHDAQNRTQFYRWKFDETWEYDATYYSALEKVDEQVVIRKENINKCWGRKKSGSILLGSTIRLSSDIIKNLPLNRVPVSTNKLYIKYSILVKQYGLSRPAFEYWTDLAKTTQATGSLFDPQPSQVTGNIRNISDPADLVFGYFSASTEETRRLTITPKLGSFPRCTEPDTIPLRCRGRDDDCALNTAQLLLTYWGIRADSVLVASSNCADCRTAGGTTERPSFW</sequence>
<evidence type="ECO:0008006" key="3">
    <source>
        <dbReference type="Google" id="ProtNLM"/>
    </source>
</evidence>
<organism evidence="1 2">
    <name type="scientific">Dyadobacter linearis</name>
    <dbReference type="NCBI Taxonomy" id="2823330"/>
    <lineage>
        <taxon>Bacteria</taxon>
        <taxon>Pseudomonadati</taxon>
        <taxon>Bacteroidota</taxon>
        <taxon>Cytophagia</taxon>
        <taxon>Cytophagales</taxon>
        <taxon>Spirosomataceae</taxon>
        <taxon>Dyadobacter</taxon>
    </lineage>
</organism>
<dbReference type="Proteomes" id="UP000679725">
    <property type="component" value="Unassembled WGS sequence"/>
</dbReference>
<dbReference type="EMBL" id="CAJRAU010000001">
    <property type="protein sequence ID" value="CAG5067623.1"/>
    <property type="molecule type" value="Genomic_DNA"/>
</dbReference>
<evidence type="ECO:0000313" key="2">
    <source>
        <dbReference type="Proteomes" id="UP000679725"/>
    </source>
</evidence>
<name>A0ABM8UJR1_9BACT</name>
<protein>
    <recommendedName>
        <fullName evidence="3">DUF4249 domain-containing protein</fullName>
    </recommendedName>
</protein>
<dbReference type="InterPro" id="IPR025345">
    <property type="entry name" value="DUF4249"/>
</dbReference>
<dbReference type="Pfam" id="PF14054">
    <property type="entry name" value="DUF4249"/>
    <property type="match status" value="1"/>
</dbReference>